<dbReference type="RefSeq" id="WP_191071613.1">
    <property type="nucleotide sequence ID" value="NZ_JACRUO010000001.1"/>
</dbReference>
<comment type="caution">
    <text evidence="3">The sequence shown here is derived from an EMBL/GenBank/DDBJ whole genome shotgun (WGS) entry which is preliminary data.</text>
</comment>
<proteinExistence type="predicted"/>
<reference evidence="3 4" key="1">
    <citation type="submission" date="2020-08" db="EMBL/GenBank/DDBJ databases">
        <title>Winkia gen. nov., sp. nov., isolated from faeces of the Anser albifrons in China.</title>
        <authorList>
            <person name="Liu Q."/>
        </authorList>
    </citation>
    <scope>NUCLEOTIDE SEQUENCE [LARGE SCALE GENOMIC DNA]</scope>
    <source>
        <strain evidence="3 4">C62</strain>
    </source>
</reference>
<evidence type="ECO:0000313" key="4">
    <source>
        <dbReference type="Proteomes" id="UP000627538"/>
    </source>
</evidence>
<accession>A0A8I0GCP3</accession>
<feature type="domain" description="Putative Flp pilus-assembly TadG-like N-terminal" evidence="2">
    <location>
        <begin position="23"/>
        <end position="69"/>
    </location>
</feature>
<dbReference type="Pfam" id="PF13400">
    <property type="entry name" value="Tad"/>
    <property type="match status" value="1"/>
</dbReference>
<gene>
    <name evidence="3" type="ORF">H8R10_04965</name>
</gene>
<keyword evidence="4" id="KW-1185">Reference proteome</keyword>
<sequence>MSASLSPGLAGERPRELSAGEGGSGTVLMVGLLAVAVALSLAIGAFAGVSVAKARAQSAADCAALAAAQVAGGLGDASPCAVAGEAAARNGARLLSCEQTGWDVRVRVERDVVVGAQAWTVHARSRAGPATAEQAP</sequence>
<keyword evidence="1" id="KW-0812">Transmembrane</keyword>
<evidence type="ECO:0000256" key="1">
    <source>
        <dbReference type="SAM" id="Phobius"/>
    </source>
</evidence>
<protein>
    <submittedName>
        <fullName evidence="3">Flp pilus-assembly TadE/G-like family protein</fullName>
    </submittedName>
</protein>
<keyword evidence="1" id="KW-1133">Transmembrane helix</keyword>
<dbReference type="AlphaFoldDB" id="A0A8I0GCP3"/>
<keyword evidence="1" id="KW-0472">Membrane</keyword>
<dbReference type="Proteomes" id="UP000627538">
    <property type="component" value="Unassembled WGS sequence"/>
</dbReference>
<organism evidence="3 4">
    <name type="scientific">Nanchangia anserum</name>
    <dbReference type="NCBI Taxonomy" id="2692125"/>
    <lineage>
        <taxon>Bacteria</taxon>
        <taxon>Bacillati</taxon>
        <taxon>Actinomycetota</taxon>
        <taxon>Actinomycetes</taxon>
        <taxon>Actinomycetales</taxon>
        <taxon>Actinomycetaceae</taxon>
        <taxon>Nanchangia</taxon>
    </lineage>
</organism>
<evidence type="ECO:0000313" key="3">
    <source>
        <dbReference type="EMBL" id="MBD3689576.1"/>
    </source>
</evidence>
<dbReference type="EMBL" id="JACRUO010000001">
    <property type="protein sequence ID" value="MBD3689576.1"/>
    <property type="molecule type" value="Genomic_DNA"/>
</dbReference>
<dbReference type="InterPro" id="IPR028087">
    <property type="entry name" value="Tad_N"/>
</dbReference>
<name>A0A8I0GCP3_9ACTO</name>
<dbReference type="NCBIfam" id="TIGR03816">
    <property type="entry name" value="tadE_like_DECH"/>
    <property type="match status" value="1"/>
</dbReference>
<evidence type="ECO:0000259" key="2">
    <source>
        <dbReference type="Pfam" id="PF13400"/>
    </source>
</evidence>
<dbReference type="InterPro" id="IPR021202">
    <property type="entry name" value="Rv3654c-like"/>
</dbReference>
<feature type="transmembrane region" description="Helical" evidence="1">
    <location>
        <begin position="27"/>
        <end position="49"/>
    </location>
</feature>